<organism evidence="1 2">
    <name type="scientific">Wenzhouxiangella marina</name>
    <dbReference type="NCBI Taxonomy" id="1579979"/>
    <lineage>
        <taxon>Bacteria</taxon>
        <taxon>Pseudomonadati</taxon>
        <taxon>Pseudomonadota</taxon>
        <taxon>Gammaproteobacteria</taxon>
        <taxon>Chromatiales</taxon>
        <taxon>Wenzhouxiangellaceae</taxon>
        <taxon>Wenzhouxiangella</taxon>
    </lineage>
</organism>
<evidence type="ECO:0000313" key="1">
    <source>
        <dbReference type="EMBL" id="AKS42772.1"/>
    </source>
</evidence>
<dbReference type="AlphaFoldDB" id="A0A0K0XYS2"/>
<dbReference type="EMBL" id="CP012154">
    <property type="protein sequence ID" value="AKS42772.1"/>
    <property type="molecule type" value="Genomic_DNA"/>
</dbReference>
<accession>A0A0K0XYS2</accession>
<dbReference type="SUPFAM" id="SSF49879">
    <property type="entry name" value="SMAD/FHA domain"/>
    <property type="match status" value="1"/>
</dbReference>
<dbReference type="RefSeq" id="WP_049726304.1">
    <property type="nucleotide sequence ID" value="NZ_CP012154.1"/>
</dbReference>
<reference evidence="1 2" key="1">
    <citation type="submission" date="2015-07" db="EMBL/GenBank/DDBJ databases">
        <authorList>
            <person name="Noorani M."/>
        </authorList>
    </citation>
    <scope>NUCLEOTIDE SEQUENCE [LARGE SCALE GENOMIC DNA]</scope>
    <source>
        <strain evidence="1 2">KCTC 42284</strain>
    </source>
</reference>
<proteinExistence type="predicted"/>
<protein>
    <submittedName>
        <fullName evidence="1">Uncharacterized protein</fullName>
    </submittedName>
</protein>
<dbReference type="CDD" id="cd00060">
    <property type="entry name" value="FHA"/>
    <property type="match status" value="1"/>
</dbReference>
<name>A0A0K0XYS2_9GAMM</name>
<evidence type="ECO:0000313" key="2">
    <source>
        <dbReference type="Proteomes" id="UP000066624"/>
    </source>
</evidence>
<dbReference type="Gene3D" id="2.60.200.20">
    <property type="match status" value="1"/>
</dbReference>
<gene>
    <name evidence="1" type="ORF">WM2015_2410</name>
</gene>
<dbReference type="InterPro" id="IPR000253">
    <property type="entry name" value="FHA_dom"/>
</dbReference>
<dbReference type="OrthoDB" id="5801518at2"/>
<dbReference type="KEGG" id="wma:WM2015_2410"/>
<dbReference type="Pfam" id="PF00498">
    <property type="entry name" value="FHA"/>
    <property type="match status" value="1"/>
</dbReference>
<dbReference type="STRING" id="1579979.WM2015_2410"/>
<dbReference type="InterPro" id="IPR008984">
    <property type="entry name" value="SMAD_FHA_dom_sf"/>
</dbReference>
<dbReference type="Proteomes" id="UP000066624">
    <property type="component" value="Chromosome"/>
</dbReference>
<keyword evidence="2" id="KW-1185">Reference proteome</keyword>
<sequence length="137" mass="14681">MQFRLKGASGAITGQTFPLDDDTPIGSGEQASVQLDGLLEQHARLVFDGEVLMLEAADQAWVNGEPVNRQALKSGDEIRLGEHRFVLQAPGLRPPSVLRDVQPRRSRAWIGWLVGAGIAGAAAAAVWWYLNSGAPPA</sequence>